<feature type="active site" evidence="6">
    <location>
        <position position="15"/>
    </location>
</feature>
<dbReference type="Proteomes" id="UP000005519">
    <property type="component" value="Unassembled WGS sequence"/>
</dbReference>
<comment type="caution">
    <text evidence="8">The sequence shown here is derived from an EMBL/GenBank/DDBJ whole genome shotgun (WGS) entry which is preliminary data.</text>
</comment>
<evidence type="ECO:0000256" key="4">
    <source>
        <dbReference type="ARBA" id="ARBA00022912"/>
    </source>
</evidence>
<accession>C9PMZ3</accession>
<evidence type="ECO:0000256" key="2">
    <source>
        <dbReference type="ARBA" id="ARBA00013064"/>
    </source>
</evidence>
<dbReference type="STRING" id="667128.HMPREF0621_0367"/>
<dbReference type="PRINTS" id="PR00719">
    <property type="entry name" value="LMWPTPASE"/>
</dbReference>
<dbReference type="PANTHER" id="PTHR11717">
    <property type="entry name" value="LOW MOLECULAR WEIGHT PROTEIN TYROSINE PHOSPHATASE"/>
    <property type="match status" value="1"/>
</dbReference>
<dbReference type="InterPro" id="IPR050438">
    <property type="entry name" value="LMW_PTPase"/>
</dbReference>
<dbReference type="AlphaFoldDB" id="C9PMZ3"/>
<dbReference type="SMART" id="SM00226">
    <property type="entry name" value="LMWPc"/>
    <property type="match status" value="1"/>
</dbReference>
<dbReference type="OrthoDB" id="9784339at2"/>
<evidence type="ECO:0000313" key="9">
    <source>
        <dbReference type="Proteomes" id="UP000005519"/>
    </source>
</evidence>
<feature type="active site" description="Proton donor" evidence="6">
    <location>
        <position position="120"/>
    </location>
</feature>
<dbReference type="Gene3D" id="3.40.50.2300">
    <property type="match status" value="1"/>
</dbReference>
<dbReference type="InterPro" id="IPR017867">
    <property type="entry name" value="Tyr_phospatase_low_mol_wt"/>
</dbReference>
<dbReference type="PANTHER" id="PTHR11717:SF31">
    <property type="entry name" value="LOW MOLECULAR WEIGHT PROTEIN-TYROSINE-PHOSPHATASE ETP-RELATED"/>
    <property type="match status" value="1"/>
</dbReference>
<evidence type="ECO:0000256" key="5">
    <source>
        <dbReference type="ARBA" id="ARBA00051722"/>
    </source>
</evidence>
<comment type="similarity">
    <text evidence="1">Belongs to the low molecular weight phosphotyrosine protein phosphatase family.</text>
</comment>
<dbReference type="GO" id="GO:0004725">
    <property type="term" value="F:protein tyrosine phosphatase activity"/>
    <property type="evidence" value="ECO:0007669"/>
    <property type="project" value="UniProtKB-EC"/>
</dbReference>
<feature type="active site" description="Nucleophile" evidence="6">
    <location>
        <position position="9"/>
    </location>
</feature>
<dbReference type="HOGENOM" id="CLU_071415_1_1_6"/>
<name>C9PMZ3_9PAST</name>
<evidence type="ECO:0000256" key="6">
    <source>
        <dbReference type="PIRSR" id="PIRSR617867-1"/>
    </source>
</evidence>
<evidence type="ECO:0000256" key="3">
    <source>
        <dbReference type="ARBA" id="ARBA00022801"/>
    </source>
</evidence>
<dbReference type="Pfam" id="PF01451">
    <property type="entry name" value="LMWPc"/>
    <property type="match status" value="1"/>
</dbReference>
<reference evidence="8 9" key="1">
    <citation type="submission" date="2009-10" db="EMBL/GenBank/DDBJ databases">
        <authorList>
            <person name="Muzny D."/>
            <person name="Qin X."/>
            <person name="Deng J."/>
            <person name="Jiang H."/>
            <person name="Liu Y."/>
            <person name="Qu J."/>
            <person name="Song X.-Z."/>
            <person name="Zhang L."/>
            <person name="Thornton R."/>
            <person name="Coyle M."/>
            <person name="Francisco L."/>
            <person name="Jackson L."/>
            <person name="Javaid M."/>
            <person name="Korchina V."/>
            <person name="Kovar C."/>
            <person name="Mata R."/>
            <person name="Mathew T."/>
            <person name="Ngo R."/>
            <person name="Nguyen L."/>
            <person name="Nguyen N."/>
            <person name="Okwuonu G."/>
            <person name="Ongeri F."/>
            <person name="Pham C."/>
            <person name="Simmons D."/>
            <person name="Wilczek-Boney K."/>
            <person name="Hale W."/>
            <person name="Jakkamsetti A."/>
            <person name="Pham P."/>
            <person name="Ruth R."/>
            <person name="San Lucas F."/>
            <person name="Warren J."/>
            <person name="Zhang J."/>
            <person name="Zhao Z."/>
            <person name="Zhou C."/>
            <person name="Zhu D."/>
            <person name="Lee S."/>
            <person name="Bess C."/>
            <person name="Blankenburg K."/>
            <person name="Forbes L."/>
            <person name="Fu Q."/>
            <person name="Gubbala S."/>
            <person name="Hirani K."/>
            <person name="Jayaseelan J.C."/>
            <person name="Lara F."/>
            <person name="Munidasa M."/>
            <person name="Palculict T."/>
            <person name="Patil S."/>
            <person name="Pu L.-L."/>
            <person name="Saada N."/>
            <person name="Tang L."/>
            <person name="Weissenberger G."/>
            <person name="Zhu Y."/>
            <person name="Hemphill L."/>
            <person name="Shang Y."/>
            <person name="Youmans B."/>
            <person name="Ayvaz T."/>
            <person name="Ross M."/>
            <person name="Santibanez J."/>
            <person name="Aqrawi P."/>
            <person name="Gross S."/>
            <person name="Joshi V."/>
            <person name="Fowler G."/>
            <person name="Nazareth L."/>
            <person name="Reid J."/>
            <person name="Worley K."/>
            <person name="Petrosino J."/>
            <person name="Highlander S."/>
            <person name="Gibbs R."/>
        </authorList>
    </citation>
    <scope>NUCLEOTIDE SEQUENCE [LARGE SCALE GENOMIC DNA]</scope>
    <source>
        <strain evidence="8 9">ATCC 43325</strain>
    </source>
</reference>
<dbReference type="RefSeq" id="WP_005765506.1">
    <property type="nucleotide sequence ID" value="NZ_GG704815.1"/>
</dbReference>
<dbReference type="InterPro" id="IPR036196">
    <property type="entry name" value="Ptyr_pPase_sf"/>
</dbReference>
<proteinExistence type="inferred from homology"/>
<keyword evidence="3 8" id="KW-0378">Hydrolase</keyword>
<gene>
    <name evidence="8" type="primary">wzb</name>
    <name evidence="8" type="ORF">HMPREF0621_0367</name>
</gene>
<keyword evidence="4" id="KW-0904">Protein phosphatase</keyword>
<evidence type="ECO:0000259" key="7">
    <source>
        <dbReference type="SMART" id="SM00226"/>
    </source>
</evidence>
<protein>
    <recommendedName>
        <fullName evidence="2">protein-tyrosine-phosphatase</fullName>
        <ecNumber evidence="2">3.1.3.48</ecNumber>
    </recommendedName>
</protein>
<dbReference type="InterPro" id="IPR023485">
    <property type="entry name" value="Ptyr_pPase"/>
</dbReference>
<feature type="domain" description="Phosphotyrosine protein phosphatase I" evidence="7">
    <location>
        <begin position="3"/>
        <end position="146"/>
    </location>
</feature>
<dbReference type="SUPFAM" id="SSF52788">
    <property type="entry name" value="Phosphotyrosine protein phosphatases I"/>
    <property type="match status" value="1"/>
</dbReference>
<keyword evidence="9" id="KW-1185">Reference proteome</keyword>
<comment type="catalytic activity">
    <reaction evidence="5">
        <text>O-phospho-L-tyrosyl-[protein] + H2O = L-tyrosyl-[protein] + phosphate</text>
        <dbReference type="Rhea" id="RHEA:10684"/>
        <dbReference type="Rhea" id="RHEA-COMP:10136"/>
        <dbReference type="Rhea" id="RHEA-COMP:20101"/>
        <dbReference type="ChEBI" id="CHEBI:15377"/>
        <dbReference type="ChEBI" id="CHEBI:43474"/>
        <dbReference type="ChEBI" id="CHEBI:46858"/>
        <dbReference type="ChEBI" id="CHEBI:61978"/>
        <dbReference type="EC" id="3.1.3.48"/>
    </reaction>
</comment>
<dbReference type="CDD" id="cd16343">
    <property type="entry name" value="LMWPTP"/>
    <property type="match status" value="1"/>
</dbReference>
<evidence type="ECO:0000313" key="8">
    <source>
        <dbReference type="EMBL" id="EEX51177.1"/>
    </source>
</evidence>
<organism evidence="8 9">
    <name type="scientific">Pasteurella dagmatis ATCC 43325</name>
    <dbReference type="NCBI Taxonomy" id="667128"/>
    <lineage>
        <taxon>Bacteria</taxon>
        <taxon>Pseudomonadati</taxon>
        <taxon>Pseudomonadota</taxon>
        <taxon>Gammaproteobacteria</taxon>
        <taxon>Pasteurellales</taxon>
        <taxon>Pasteurellaceae</taxon>
        <taxon>Pasteurella</taxon>
    </lineage>
</organism>
<evidence type="ECO:0000256" key="1">
    <source>
        <dbReference type="ARBA" id="ARBA00011063"/>
    </source>
</evidence>
<dbReference type="EMBL" id="ACZR01000002">
    <property type="protein sequence ID" value="EEX51177.1"/>
    <property type="molecule type" value="Genomic_DNA"/>
</dbReference>
<dbReference type="EC" id="3.1.3.48" evidence="2"/>
<sequence length="147" mass="16610">MFENILVVCMGNICRSPVGEKLLQYYFPEKKIISAGIVVEESGLVGKTADPKMIQIAKQSNLDISSHLAQQVTTIHCNQAELILVMDKGQIELVHQLCPASIGKVMLFGHWLIPQLEIPDPYKKDISIYDSVYKKLELAAYHWKQKL</sequence>